<comment type="subcellular location">
    <subcellularLocation>
        <location evidence="1">Membrane</location>
    </subcellularLocation>
</comment>
<dbReference type="PIRSF" id="PIRSF000170">
    <property type="entry name" value="Succ_dh_cyt_b558"/>
    <property type="match status" value="1"/>
</dbReference>
<dbReference type="EMBL" id="CP126114">
    <property type="protein sequence ID" value="WHY84923.1"/>
    <property type="molecule type" value="Genomic_DNA"/>
</dbReference>
<keyword evidence="7 9" id="KW-0472">Membrane</keyword>
<feature type="binding site" description="axial binding residue" evidence="8">
    <location>
        <position position="155"/>
    </location>
    <ligand>
        <name>heme</name>
        <dbReference type="ChEBI" id="CHEBI:30413"/>
    </ligand>
    <ligandPart>
        <name>Fe</name>
        <dbReference type="ChEBI" id="CHEBI:18248"/>
    </ligandPart>
</feature>
<dbReference type="InterPro" id="IPR034804">
    <property type="entry name" value="SQR/QFR_C/D"/>
</dbReference>
<dbReference type="InterPro" id="IPR011138">
    <property type="entry name" value="Cytochrome_b-558"/>
</dbReference>
<evidence type="ECO:0000256" key="8">
    <source>
        <dbReference type="PIRSR" id="PIRSR000170-1"/>
    </source>
</evidence>
<dbReference type="SUPFAM" id="SSF81343">
    <property type="entry name" value="Fumarate reductase respiratory complex transmembrane subunits"/>
    <property type="match status" value="1"/>
</dbReference>
<dbReference type="InterPro" id="IPR016002">
    <property type="entry name" value="Succ_DH_cyt_b558_Firmicute"/>
</dbReference>
<feature type="transmembrane region" description="Helical" evidence="9">
    <location>
        <begin position="97"/>
        <end position="115"/>
    </location>
</feature>
<evidence type="ECO:0000256" key="5">
    <source>
        <dbReference type="ARBA" id="ARBA00022989"/>
    </source>
</evidence>
<reference evidence="10" key="1">
    <citation type="submission" date="2023-05" db="EMBL/GenBank/DDBJ databases">
        <title>Comparative genomics of Bacillaceae isolates and their secondary metabolite potential.</title>
        <authorList>
            <person name="Song L."/>
            <person name="Nielsen L.J."/>
            <person name="Mohite O."/>
            <person name="Xu X."/>
            <person name="Weber T."/>
            <person name="Kovacs A.T."/>
        </authorList>
    </citation>
    <scope>NUCLEOTIDE SEQUENCE</scope>
    <source>
        <strain evidence="10">XLM17</strain>
    </source>
</reference>
<evidence type="ECO:0000313" key="10">
    <source>
        <dbReference type="EMBL" id="WHY84923.1"/>
    </source>
</evidence>
<evidence type="ECO:0000256" key="3">
    <source>
        <dbReference type="ARBA" id="ARBA00022692"/>
    </source>
</evidence>
<keyword evidence="2 8" id="KW-0349">Heme</keyword>
<proteinExistence type="predicted"/>
<dbReference type="Proteomes" id="UP001178288">
    <property type="component" value="Chromosome"/>
</dbReference>
<dbReference type="GO" id="GO:0046872">
    <property type="term" value="F:metal ion binding"/>
    <property type="evidence" value="ECO:0007669"/>
    <property type="project" value="UniProtKB-KW"/>
</dbReference>
<dbReference type="InterPro" id="IPR000701">
    <property type="entry name" value="SuccDH_FuR_B_TM-su"/>
</dbReference>
<dbReference type="NCBIfam" id="TIGR02046">
    <property type="entry name" value="sdhC_b558_fam"/>
    <property type="match status" value="1"/>
</dbReference>
<feature type="transmembrane region" description="Helical" evidence="9">
    <location>
        <begin position="56"/>
        <end position="76"/>
    </location>
</feature>
<feature type="transmembrane region" description="Helical" evidence="9">
    <location>
        <begin position="135"/>
        <end position="157"/>
    </location>
</feature>
<accession>A0AA95MMU1</accession>
<dbReference type="CDD" id="cd03497">
    <property type="entry name" value="SQR_TypeB_1_TM"/>
    <property type="match status" value="1"/>
</dbReference>
<dbReference type="AlphaFoldDB" id="A0AA95MMU1"/>
<evidence type="ECO:0000313" key="11">
    <source>
        <dbReference type="Proteomes" id="UP001178288"/>
    </source>
</evidence>
<feature type="transmembrane region" description="Helical" evidence="9">
    <location>
        <begin position="178"/>
        <end position="202"/>
    </location>
</feature>
<evidence type="ECO:0000256" key="7">
    <source>
        <dbReference type="ARBA" id="ARBA00023136"/>
    </source>
</evidence>
<feature type="transmembrane region" description="Helical" evidence="9">
    <location>
        <begin position="12"/>
        <end position="36"/>
    </location>
</feature>
<evidence type="ECO:0000256" key="9">
    <source>
        <dbReference type="SAM" id="Phobius"/>
    </source>
</evidence>
<feature type="binding site" description="axial binding residue" evidence="8">
    <location>
        <position position="28"/>
    </location>
    <ligand>
        <name>heme</name>
        <dbReference type="ChEBI" id="CHEBI:30413"/>
    </ligand>
    <ligandPart>
        <name>Fe</name>
        <dbReference type="ChEBI" id="CHEBI:18248"/>
    </ligandPart>
</feature>
<keyword evidence="6 8" id="KW-0408">Iron</keyword>
<evidence type="ECO:0000256" key="4">
    <source>
        <dbReference type="ARBA" id="ARBA00022723"/>
    </source>
</evidence>
<dbReference type="Pfam" id="PF01127">
    <property type="entry name" value="Sdh_cyt"/>
    <property type="match status" value="1"/>
</dbReference>
<keyword evidence="5 9" id="KW-1133">Transmembrane helix</keyword>
<name>A0AA95MMU1_9BACI</name>
<gene>
    <name evidence="10" type="ORF">QNH39_20045</name>
</gene>
<keyword evidence="3 9" id="KW-0812">Transmembrane</keyword>
<keyword evidence="11" id="KW-1185">Reference proteome</keyword>
<dbReference type="GO" id="GO:0016020">
    <property type="term" value="C:membrane"/>
    <property type="evidence" value="ECO:0007669"/>
    <property type="project" value="UniProtKB-SubCell"/>
</dbReference>
<dbReference type="RefSeq" id="WP_066090636.1">
    <property type="nucleotide sequence ID" value="NZ_CP126114.1"/>
</dbReference>
<dbReference type="KEGG" id="nnv:QNH39_20045"/>
<protein>
    <submittedName>
        <fullName evidence="10">Succinate dehydrogenase cytochrome b558 subunit</fullName>
    </submittedName>
</protein>
<evidence type="ECO:0000256" key="1">
    <source>
        <dbReference type="ARBA" id="ARBA00004370"/>
    </source>
</evidence>
<evidence type="ECO:0000256" key="6">
    <source>
        <dbReference type="ARBA" id="ARBA00023004"/>
    </source>
</evidence>
<sequence>MAGNREFVNRRLHSLLGVIPIGLFLVQHLVVNHFITGGPESFNKAAGFMGNLPFRIVLETVVIYLPILFHAIYGLYIAFTANSNVNRYGTYRNWMYILQRISGVITLIFIAWHVWQTRVAAAFGAEVSYDMMHDILSSPFMFVFYLVGVLSTIFHFANGLWSFLVSWGITVSPRSQVISTYVTIGVFVVLAFIAVQTLVAFVS</sequence>
<evidence type="ECO:0000256" key="2">
    <source>
        <dbReference type="ARBA" id="ARBA00022617"/>
    </source>
</evidence>
<organism evidence="10 11">
    <name type="scientific">Neobacillus novalis</name>
    <dbReference type="NCBI Taxonomy" id="220687"/>
    <lineage>
        <taxon>Bacteria</taxon>
        <taxon>Bacillati</taxon>
        <taxon>Bacillota</taxon>
        <taxon>Bacilli</taxon>
        <taxon>Bacillales</taxon>
        <taxon>Bacillaceae</taxon>
        <taxon>Neobacillus</taxon>
    </lineage>
</organism>
<dbReference type="Gene3D" id="1.20.1300.10">
    <property type="entry name" value="Fumarate reductase/succinate dehydrogenase, transmembrane subunit"/>
    <property type="match status" value="1"/>
</dbReference>
<feature type="binding site" description="axial binding residue" evidence="8">
    <location>
        <position position="70"/>
    </location>
    <ligand>
        <name>heme</name>
        <dbReference type="ChEBI" id="CHEBI:30413"/>
    </ligand>
    <ligandPart>
        <name>Fe</name>
        <dbReference type="ChEBI" id="CHEBI:18248"/>
    </ligandPart>
</feature>
<keyword evidence="4 8" id="KW-0479">Metal-binding</keyword>
<feature type="binding site" description="axial binding residue" evidence="8">
    <location>
        <position position="113"/>
    </location>
    <ligand>
        <name>heme</name>
        <dbReference type="ChEBI" id="CHEBI:30413"/>
    </ligand>
    <ligandPart>
        <name>Fe</name>
        <dbReference type="ChEBI" id="CHEBI:18248"/>
    </ligandPart>
</feature>